<comment type="similarity">
    <text evidence="2">Belongs to the importin beta family.</text>
</comment>
<protein>
    <submittedName>
        <fullName evidence="6">Importin 11</fullName>
    </submittedName>
</protein>
<dbReference type="InterPro" id="IPR011989">
    <property type="entry name" value="ARM-like"/>
</dbReference>
<dbReference type="GO" id="GO:0005829">
    <property type="term" value="C:cytosol"/>
    <property type="evidence" value="ECO:0007669"/>
    <property type="project" value="TreeGrafter"/>
</dbReference>
<dbReference type="GO" id="GO:0006606">
    <property type="term" value="P:protein import into nucleus"/>
    <property type="evidence" value="ECO:0007669"/>
    <property type="project" value="TreeGrafter"/>
</dbReference>
<accession>A0A4Z1NWR0</accession>
<comment type="caution">
    <text evidence="6">The sequence shown here is derived from an EMBL/GenBank/DDBJ whole genome shotgun (WGS) entry which is preliminary data.</text>
</comment>
<evidence type="ECO:0000259" key="5">
    <source>
        <dbReference type="PROSITE" id="PS50166"/>
    </source>
</evidence>
<keyword evidence="4" id="KW-0539">Nucleus</keyword>
<evidence type="ECO:0000256" key="2">
    <source>
        <dbReference type="ARBA" id="ARBA00007991"/>
    </source>
</evidence>
<dbReference type="PANTHER" id="PTHR10997">
    <property type="entry name" value="IMPORTIN-7, 8, 11"/>
    <property type="match status" value="1"/>
</dbReference>
<dbReference type="InterPro" id="IPR058669">
    <property type="entry name" value="TPR_IPO7/11-like"/>
</dbReference>
<dbReference type="Pfam" id="PF25758">
    <property type="entry name" value="TPR_IPO11"/>
    <property type="match status" value="1"/>
</dbReference>
<evidence type="ECO:0000256" key="3">
    <source>
        <dbReference type="ARBA" id="ARBA00022448"/>
    </source>
</evidence>
<dbReference type="SMART" id="SM00913">
    <property type="entry name" value="IBN_N"/>
    <property type="match status" value="1"/>
</dbReference>
<dbReference type="GO" id="GO:0005635">
    <property type="term" value="C:nuclear envelope"/>
    <property type="evidence" value="ECO:0007669"/>
    <property type="project" value="TreeGrafter"/>
</dbReference>
<feature type="domain" description="Importin N-terminal" evidence="5">
    <location>
        <begin position="42"/>
        <end position="116"/>
    </location>
</feature>
<reference evidence="6 7" key="1">
    <citation type="submission" date="2019-04" db="EMBL/GenBank/DDBJ databases">
        <title>High contiguity whole genome sequence and gene annotation resource for two Venturia nashicola isolates.</title>
        <authorList>
            <person name="Prokchorchik M."/>
            <person name="Won K."/>
            <person name="Lee Y."/>
            <person name="Choi E.D."/>
            <person name="Segonzac C."/>
            <person name="Sohn K.H."/>
        </authorList>
    </citation>
    <scope>NUCLEOTIDE SEQUENCE [LARGE SCALE GENOMIC DNA]</scope>
    <source>
        <strain evidence="6 7">PRI2</strain>
    </source>
</reference>
<evidence type="ECO:0000256" key="4">
    <source>
        <dbReference type="ARBA" id="ARBA00023242"/>
    </source>
</evidence>
<dbReference type="GO" id="GO:0031267">
    <property type="term" value="F:small GTPase binding"/>
    <property type="evidence" value="ECO:0007669"/>
    <property type="project" value="InterPro"/>
</dbReference>
<evidence type="ECO:0000313" key="6">
    <source>
        <dbReference type="EMBL" id="TID15884.1"/>
    </source>
</evidence>
<comment type="subcellular location">
    <subcellularLocation>
        <location evidence="1">Nucleus</location>
    </subcellularLocation>
</comment>
<evidence type="ECO:0000256" key="1">
    <source>
        <dbReference type="ARBA" id="ARBA00004123"/>
    </source>
</evidence>
<dbReference type="InterPro" id="IPR001494">
    <property type="entry name" value="Importin-beta_N"/>
</dbReference>
<dbReference type="PANTHER" id="PTHR10997:SF7">
    <property type="entry name" value="IMPORTIN-11"/>
    <property type="match status" value="1"/>
</dbReference>
<dbReference type="InterPro" id="IPR016024">
    <property type="entry name" value="ARM-type_fold"/>
</dbReference>
<dbReference type="Pfam" id="PF03810">
    <property type="entry name" value="IBN_N"/>
    <property type="match status" value="1"/>
</dbReference>
<keyword evidence="7" id="KW-1185">Reference proteome</keyword>
<name>A0A4Z1NWR0_9PEZI</name>
<dbReference type="PROSITE" id="PS50166">
    <property type="entry name" value="IMPORTIN_B_NT"/>
    <property type="match status" value="1"/>
</dbReference>
<dbReference type="Proteomes" id="UP000298493">
    <property type="component" value="Unassembled WGS sequence"/>
</dbReference>
<dbReference type="Gene3D" id="1.25.10.10">
    <property type="entry name" value="Leucine-rich Repeat Variant"/>
    <property type="match status" value="1"/>
</dbReference>
<evidence type="ECO:0000313" key="7">
    <source>
        <dbReference type="Proteomes" id="UP000298493"/>
    </source>
</evidence>
<sequence length="1063" mass="119335">MDVEPVYIELPGEANPLNRDALIRNLVLGTGKSANTQELQTATKQLEKWQAQSGFYLQLQSVFVDQALPFEVRYLAVLQLLNAITNKQAWGKNSTQGVNDQDKNRIRSQLLVSTYREPDDRLARQNALIVAKVVRQDFPRDWPNVFDDLEATINGQFDAGNSVHLLQMRRALEILQAVVKELSKASLKISIIRSKAPSLLPPLVSIFNSCSQRFVNQPCESFTIDDTNAIALLLPCTAIIRRLLVKGFERPHREETSVLAWATLQAFWAQRVRLPHPAGNGEVNSSKRMLEKFILQIAKLQLEMAEDKPASMVLFQDAWRIPLEYTALAERFAQTYGVGTLEEVQIGPHGDAAEDGTPFLEKFALKGVLIISACLRVVANPRMIKARTDRDKAEQVQVVQILQANVFTSAYTRSCLELIISRYFVFKPSDLRRWEEEPDEWEATEGGDAGGSRYSIRLATEKLFLDLANKYSAFVVPTILGLVLRAAESPLDVMQKESIYTALGLAADRIHVYCQRHQPQAESPYNFNDTLPSLVKDLQNRDPSYRLIRRRIAILLGKWCHIQVSEDNRPLMYQIFQHLLDKDDALNDLVVRVTAGRQLKEVASDWEFKADGFLPYASDTLSRVMNLIAEVELPETKMGLLETISVLVEQMESHISPFADRIVSILPALWDETGEETLRKQVIVTLLSNLFKSMGSASGQYQTFALFIIKAVAGSGASASSTLPAMEKATLLPETLELWKAVLDNTPDTTVDQLQPDLLELLRTSLIPTLEMDSEDTQAALEITSAYFLLIPKEFLSEQTFVVEVLRTQSNELRTLRPEASYQVFEVVELLVRAADNLAGPAGVQSVARAMVDAGFFRELIMGLRESWEAHQTTGPKASVSNVQGQVETDFFVILARILYANPEVFTELVGTITGNIEEVMKWLLEEWFSHAQDLITSPERHKLMAMALSRLLALNQPYMLSRLQQMMDLWVSVIESLTEGNDDKSVDSLVYPPPVAPVEGTSAGAARKALLQDPVHQVNLKELVRHVVSGLVEHWGAERFQQEWLINVDKEIIDQFGKLGVA</sequence>
<keyword evidence="3" id="KW-0813">Transport</keyword>
<dbReference type="SUPFAM" id="SSF48371">
    <property type="entry name" value="ARM repeat"/>
    <property type="match status" value="1"/>
</dbReference>
<dbReference type="STRING" id="86259.A0A4Z1NWR0"/>
<gene>
    <name evidence="6" type="ORF">E6O75_ATG08942</name>
</gene>
<dbReference type="AlphaFoldDB" id="A0A4Z1NWR0"/>
<dbReference type="EMBL" id="SNSC02000019">
    <property type="protein sequence ID" value="TID15884.1"/>
    <property type="molecule type" value="Genomic_DNA"/>
</dbReference>
<proteinExistence type="inferred from homology"/>
<organism evidence="6 7">
    <name type="scientific">Venturia nashicola</name>
    <dbReference type="NCBI Taxonomy" id="86259"/>
    <lineage>
        <taxon>Eukaryota</taxon>
        <taxon>Fungi</taxon>
        <taxon>Dikarya</taxon>
        <taxon>Ascomycota</taxon>
        <taxon>Pezizomycotina</taxon>
        <taxon>Dothideomycetes</taxon>
        <taxon>Pleosporomycetidae</taxon>
        <taxon>Venturiales</taxon>
        <taxon>Venturiaceae</taxon>
        <taxon>Venturia</taxon>
    </lineage>
</organism>